<comment type="similarity">
    <text evidence="13">Belongs to the group II decarboxylase family. Sphingosine-1-phosphate lyase subfamily.</text>
</comment>
<dbReference type="PANTHER" id="PTHR42735">
    <property type="match status" value="1"/>
</dbReference>
<dbReference type="EMBL" id="MPUH01000534">
    <property type="protein sequence ID" value="OMJ78206.1"/>
    <property type="molecule type" value="Genomic_DNA"/>
</dbReference>
<dbReference type="InterPro" id="IPR002129">
    <property type="entry name" value="PyrdxlP-dep_de-COase"/>
</dbReference>
<keyword evidence="10" id="KW-0443">Lipid metabolism</keyword>
<dbReference type="Gene3D" id="3.40.640.10">
    <property type="entry name" value="Type I PLP-dependent aspartate aminotransferase-like (Major domain)"/>
    <property type="match status" value="1"/>
</dbReference>
<keyword evidence="7 16" id="KW-0663">Pyridoxal phosphate</keyword>
<evidence type="ECO:0000256" key="3">
    <source>
        <dbReference type="ARBA" id="ARBA00004760"/>
    </source>
</evidence>
<evidence type="ECO:0000313" key="18">
    <source>
        <dbReference type="EMBL" id="OMJ78206.1"/>
    </source>
</evidence>
<keyword evidence="12 17" id="KW-0456">Lyase</keyword>
<feature type="modified residue" description="N6-(pyridoxal phosphate)lysine" evidence="16">
    <location>
        <position position="319"/>
    </location>
</feature>
<keyword evidence="19" id="KW-1185">Reference proteome</keyword>
<dbReference type="Proteomes" id="UP000187209">
    <property type="component" value="Unassembled WGS sequence"/>
</dbReference>
<comment type="cofactor">
    <cofactor evidence="1 16 17">
        <name>pyridoxal 5'-phosphate</name>
        <dbReference type="ChEBI" id="CHEBI:597326"/>
    </cofactor>
</comment>
<evidence type="ECO:0000256" key="12">
    <source>
        <dbReference type="ARBA" id="ARBA00023239"/>
    </source>
</evidence>
<sequence>MVAYSPFRVAAFTILVMILVQKIPRLWKLLRTKGFKSILIHKFSRLLLKFSYFHNQYIKKDRYVKESLQHMFLSTREDPIHVLPENGIKNVMQKIEHWAKRDMKFQYGGRISGSVYHGGEEINQIAINAMKYYTFANPLHPDVFPSVRQMESELVQVTINLYHGSNQSCGVLTSGGTESLLLAVLAYREWGKLRGIDEPEIIAPDTIHAAVDKAAYYFGVTLIKVKVDQTTRKVSPREVRKKISSSTVAIIASAPNFPNGMIDPLEELGNLAQISNINFHIDACLGGFLLPFMEDAGFPIEKADFRLNGVTSISCDLHKYGCTPKGVSVLMFSTPELRRLAYFCSPEWTGGLYVTPTMSGSRPGVLSAGSWAVLMSLGKKGYIEITRTVIKAARFIVEEVSKIENIKVVGEPELSVLCFDSDSLNIHAIGNAMTKIGGWGISHVQNPNGIHYHVTFANAHTAESFVEDLRKAVMEVEIDPEAEHYETAALYGMVAETQDKSIVGDISKHFADCLFTA</sequence>
<dbReference type="GO" id="GO:0008117">
    <property type="term" value="F:sphinganine-1-phosphate aldolase activity"/>
    <property type="evidence" value="ECO:0007669"/>
    <property type="project" value="UniProtKB-EC"/>
</dbReference>
<dbReference type="SUPFAM" id="SSF53383">
    <property type="entry name" value="PLP-dependent transferases"/>
    <property type="match status" value="1"/>
</dbReference>
<dbReference type="EC" id="4.1.2.27" evidence="14"/>
<dbReference type="GO" id="GO:0030149">
    <property type="term" value="P:sphingolipid catabolic process"/>
    <property type="evidence" value="ECO:0007669"/>
    <property type="project" value="TreeGrafter"/>
</dbReference>
<dbReference type="Gene3D" id="6.10.140.2150">
    <property type="match status" value="1"/>
</dbReference>
<keyword evidence="8" id="KW-0746">Sphingolipid metabolism</keyword>
<dbReference type="Gene3D" id="3.90.1150.10">
    <property type="entry name" value="Aspartate Aminotransferase, domain 1"/>
    <property type="match status" value="1"/>
</dbReference>
<evidence type="ECO:0000256" key="2">
    <source>
        <dbReference type="ARBA" id="ARBA00004389"/>
    </source>
</evidence>
<evidence type="ECO:0000256" key="4">
    <source>
        <dbReference type="ARBA" id="ARBA00004991"/>
    </source>
</evidence>
<organism evidence="18 19">
    <name type="scientific">Stentor coeruleus</name>
    <dbReference type="NCBI Taxonomy" id="5963"/>
    <lineage>
        <taxon>Eukaryota</taxon>
        <taxon>Sar</taxon>
        <taxon>Alveolata</taxon>
        <taxon>Ciliophora</taxon>
        <taxon>Postciliodesmatophora</taxon>
        <taxon>Heterotrichea</taxon>
        <taxon>Heterotrichida</taxon>
        <taxon>Stentoridae</taxon>
        <taxon>Stentor</taxon>
    </lineage>
</organism>
<dbReference type="InterPro" id="IPR015424">
    <property type="entry name" value="PyrdxlP-dep_Trfase"/>
</dbReference>
<comment type="pathway">
    <text evidence="4">Sphingolipid metabolism.</text>
</comment>
<dbReference type="InterPro" id="IPR015421">
    <property type="entry name" value="PyrdxlP-dep_Trfase_major"/>
</dbReference>
<evidence type="ECO:0000256" key="13">
    <source>
        <dbReference type="ARBA" id="ARBA00038302"/>
    </source>
</evidence>
<dbReference type="AlphaFoldDB" id="A0A1R2BN74"/>
<evidence type="ECO:0000256" key="16">
    <source>
        <dbReference type="PIRSR" id="PIRSR602129-50"/>
    </source>
</evidence>
<evidence type="ECO:0000256" key="9">
    <source>
        <dbReference type="ARBA" id="ARBA00022989"/>
    </source>
</evidence>
<dbReference type="OrthoDB" id="10254570at2759"/>
<dbReference type="PANTHER" id="PTHR42735:SF6">
    <property type="entry name" value="SPHINGOSINE-1-PHOSPHATE LYASE 1"/>
    <property type="match status" value="1"/>
</dbReference>
<evidence type="ECO:0000256" key="6">
    <source>
        <dbReference type="ARBA" id="ARBA00022824"/>
    </source>
</evidence>
<dbReference type="GO" id="GO:0019752">
    <property type="term" value="P:carboxylic acid metabolic process"/>
    <property type="evidence" value="ECO:0007669"/>
    <property type="project" value="InterPro"/>
</dbReference>
<evidence type="ECO:0000256" key="15">
    <source>
        <dbReference type="ARBA" id="ARBA00042568"/>
    </source>
</evidence>
<gene>
    <name evidence="18" type="ORF">SteCoe_22053</name>
</gene>
<evidence type="ECO:0000256" key="5">
    <source>
        <dbReference type="ARBA" id="ARBA00022692"/>
    </source>
</evidence>
<dbReference type="Pfam" id="PF00282">
    <property type="entry name" value="Pyridoxal_deC"/>
    <property type="match status" value="1"/>
</dbReference>
<comment type="pathway">
    <text evidence="3">Lipid metabolism; sphingolipid metabolism.</text>
</comment>
<dbReference type="FunFam" id="3.40.640.10:FF:000020">
    <property type="entry name" value="sphingosine-1-phosphate lyase 1"/>
    <property type="match status" value="1"/>
</dbReference>
<keyword evidence="9" id="KW-1133">Transmembrane helix</keyword>
<evidence type="ECO:0000256" key="8">
    <source>
        <dbReference type="ARBA" id="ARBA00022919"/>
    </source>
</evidence>
<evidence type="ECO:0000256" key="11">
    <source>
        <dbReference type="ARBA" id="ARBA00023136"/>
    </source>
</evidence>
<evidence type="ECO:0000313" key="19">
    <source>
        <dbReference type="Proteomes" id="UP000187209"/>
    </source>
</evidence>
<keyword evidence="5" id="KW-0812">Transmembrane</keyword>
<evidence type="ECO:0000256" key="14">
    <source>
        <dbReference type="ARBA" id="ARBA00038965"/>
    </source>
</evidence>
<reference evidence="18 19" key="1">
    <citation type="submission" date="2016-11" db="EMBL/GenBank/DDBJ databases">
        <title>The macronuclear genome of Stentor coeruleus: a giant cell with tiny introns.</title>
        <authorList>
            <person name="Slabodnick M."/>
            <person name="Ruby J.G."/>
            <person name="Reiff S.B."/>
            <person name="Swart E.C."/>
            <person name="Gosai S."/>
            <person name="Prabakaran S."/>
            <person name="Witkowska E."/>
            <person name="Larue G.E."/>
            <person name="Fisher S."/>
            <person name="Freeman R.M."/>
            <person name="Gunawardena J."/>
            <person name="Chu W."/>
            <person name="Stover N.A."/>
            <person name="Gregory B.D."/>
            <person name="Nowacki M."/>
            <person name="Derisi J."/>
            <person name="Roy S.W."/>
            <person name="Marshall W.F."/>
            <person name="Sood P."/>
        </authorList>
    </citation>
    <scope>NUCLEOTIDE SEQUENCE [LARGE SCALE GENOMIC DNA]</scope>
    <source>
        <strain evidence="18">WM001</strain>
    </source>
</reference>
<keyword evidence="6" id="KW-0256">Endoplasmic reticulum</keyword>
<dbReference type="GO" id="GO:0030170">
    <property type="term" value="F:pyridoxal phosphate binding"/>
    <property type="evidence" value="ECO:0007669"/>
    <property type="project" value="InterPro"/>
</dbReference>
<name>A0A1R2BN74_9CILI</name>
<proteinExistence type="inferred from homology"/>
<dbReference type="InterPro" id="IPR015422">
    <property type="entry name" value="PyrdxlP-dep_Trfase_small"/>
</dbReference>
<accession>A0A1R2BN74</accession>
<evidence type="ECO:0000256" key="17">
    <source>
        <dbReference type="RuleBase" id="RU000382"/>
    </source>
</evidence>
<dbReference type="GO" id="GO:0005789">
    <property type="term" value="C:endoplasmic reticulum membrane"/>
    <property type="evidence" value="ECO:0007669"/>
    <property type="project" value="UniProtKB-SubCell"/>
</dbReference>
<evidence type="ECO:0000256" key="1">
    <source>
        <dbReference type="ARBA" id="ARBA00001933"/>
    </source>
</evidence>
<comment type="caution">
    <text evidence="18">The sequence shown here is derived from an EMBL/GenBank/DDBJ whole genome shotgun (WGS) entry which is preliminary data.</text>
</comment>
<protein>
    <recommendedName>
        <fullName evidence="14">sphinganine-1-phosphate aldolase</fullName>
        <ecNumber evidence="14">4.1.2.27</ecNumber>
    </recommendedName>
    <alternativeName>
        <fullName evidence="15">Sphingosine-1-phosphate aldolase</fullName>
    </alternativeName>
</protein>
<evidence type="ECO:0000256" key="10">
    <source>
        <dbReference type="ARBA" id="ARBA00023098"/>
    </source>
</evidence>
<dbReference type="InterPro" id="IPR050477">
    <property type="entry name" value="GrpII_AminoAcid_Decarb"/>
</dbReference>
<comment type="subcellular location">
    <subcellularLocation>
        <location evidence="2">Endoplasmic reticulum membrane</location>
        <topology evidence="2">Single-pass membrane protein</topology>
    </subcellularLocation>
</comment>
<evidence type="ECO:0000256" key="7">
    <source>
        <dbReference type="ARBA" id="ARBA00022898"/>
    </source>
</evidence>
<keyword evidence="11" id="KW-0472">Membrane</keyword>